<dbReference type="AlphaFoldDB" id="A0A0B1RS37"/>
<dbReference type="InterPro" id="IPR000504">
    <property type="entry name" value="RRM_dom"/>
</dbReference>
<dbReference type="GO" id="GO:0043005">
    <property type="term" value="C:neuron projection"/>
    <property type="evidence" value="ECO:0007669"/>
    <property type="project" value="TreeGrafter"/>
</dbReference>
<dbReference type="PROSITE" id="PS50102">
    <property type="entry name" value="RRM"/>
    <property type="match status" value="1"/>
</dbReference>
<dbReference type="GO" id="GO:2000766">
    <property type="term" value="P:negative regulation of cytoplasmic translation"/>
    <property type="evidence" value="ECO:0007669"/>
    <property type="project" value="TreeGrafter"/>
</dbReference>
<evidence type="ECO:0000256" key="1">
    <source>
        <dbReference type="PROSITE-ProRule" id="PRU00176"/>
    </source>
</evidence>
<dbReference type="GO" id="GO:0008135">
    <property type="term" value="F:translation factor activity, RNA binding"/>
    <property type="evidence" value="ECO:0007669"/>
    <property type="project" value="TreeGrafter"/>
</dbReference>
<dbReference type="Proteomes" id="UP000053660">
    <property type="component" value="Unassembled WGS sequence"/>
</dbReference>
<feature type="non-terminal residue" evidence="4">
    <location>
        <position position="279"/>
    </location>
</feature>
<dbReference type="GO" id="GO:0005634">
    <property type="term" value="C:nucleus"/>
    <property type="evidence" value="ECO:0007669"/>
    <property type="project" value="TreeGrafter"/>
</dbReference>
<dbReference type="FunFam" id="3.30.70.330:FF:000677">
    <property type="entry name" value="Cytoplasmic polyadenylation element-binding protein 3"/>
    <property type="match status" value="1"/>
</dbReference>
<keyword evidence="5" id="KW-1185">Reference proteome</keyword>
<dbReference type="InterPro" id="IPR035979">
    <property type="entry name" value="RBD_domain_sf"/>
</dbReference>
<feature type="region of interest" description="Disordered" evidence="2">
    <location>
        <begin position="1"/>
        <end position="38"/>
    </location>
</feature>
<gene>
    <name evidence="4" type="ORF">OESDEN_24930</name>
</gene>
<dbReference type="SMART" id="SM00360">
    <property type="entry name" value="RRM"/>
    <property type="match status" value="1"/>
</dbReference>
<keyword evidence="1" id="KW-0694">RNA-binding</keyword>
<evidence type="ECO:0000313" key="4">
    <source>
        <dbReference type="EMBL" id="KHJ75454.1"/>
    </source>
</evidence>
<feature type="domain" description="RRM" evidence="3">
    <location>
        <begin position="144"/>
        <end position="238"/>
    </location>
</feature>
<dbReference type="InterPro" id="IPR012677">
    <property type="entry name" value="Nucleotide-bd_a/b_plait_sf"/>
</dbReference>
<dbReference type="Pfam" id="PF16367">
    <property type="entry name" value="RRM_7"/>
    <property type="match status" value="1"/>
</dbReference>
<dbReference type="GO" id="GO:0043022">
    <property type="term" value="F:ribosome binding"/>
    <property type="evidence" value="ECO:0007669"/>
    <property type="project" value="TreeGrafter"/>
</dbReference>
<sequence>MDENFNSLAEEQKEASDALFREVEEVRDESPKPEVPEENIIDEFAKAADDDSNNPDKPSLEKLAELTAVMSRFELDIVSANNSNRIRSKSEPISRNGRPPRTVIVRSCDGVNERLSATESQPCTGYIWSGELPPRNYSNPTFSSKIFVGGVPWDITETALIDAFSPYGNCRVEWPCKEVRSSHSNFRTRSKVTGYVYMVFETEKSVKSLLQDCSQEFGSAGEWYFKLKARRNQSNEIRQVFVGALHGMLTAHVLFSIMNELYGNVVFVGIDTDKYKYPI</sequence>
<evidence type="ECO:0000259" key="3">
    <source>
        <dbReference type="PROSITE" id="PS50102"/>
    </source>
</evidence>
<dbReference type="EMBL" id="KN612731">
    <property type="protein sequence ID" value="KHJ75454.1"/>
    <property type="molecule type" value="Genomic_DNA"/>
</dbReference>
<evidence type="ECO:0000313" key="5">
    <source>
        <dbReference type="Proteomes" id="UP000053660"/>
    </source>
</evidence>
<dbReference type="GO" id="GO:0045202">
    <property type="term" value="C:synapse"/>
    <property type="evidence" value="ECO:0007669"/>
    <property type="project" value="TreeGrafter"/>
</dbReference>
<name>A0A0B1RS37_OESDE</name>
<dbReference type="GO" id="GO:0003730">
    <property type="term" value="F:mRNA 3'-UTR binding"/>
    <property type="evidence" value="ECO:0007669"/>
    <property type="project" value="InterPro"/>
</dbReference>
<dbReference type="PANTHER" id="PTHR12566:SF9">
    <property type="entry name" value="CYTOPLASMIC POLYADENYLATION ELEMENT-BINDING PROTEIN 1"/>
    <property type="match status" value="1"/>
</dbReference>
<dbReference type="SUPFAM" id="SSF54928">
    <property type="entry name" value="RNA-binding domain, RBD"/>
    <property type="match status" value="1"/>
</dbReference>
<accession>A0A0B1RS37</accession>
<proteinExistence type="predicted"/>
<dbReference type="GO" id="GO:0000900">
    <property type="term" value="F:mRNA regulatory element binding translation repressor activity"/>
    <property type="evidence" value="ECO:0007669"/>
    <property type="project" value="TreeGrafter"/>
</dbReference>
<reference evidence="4 5" key="1">
    <citation type="submission" date="2014-03" db="EMBL/GenBank/DDBJ databases">
        <title>Draft genome of the hookworm Oesophagostomum dentatum.</title>
        <authorList>
            <person name="Mitreva M."/>
        </authorList>
    </citation>
    <scope>NUCLEOTIDE SEQUENCE [LARGE SCALE GENOMIC DNA]</scope>
    <source>
        <strain evidence="4 5">OD-Hann</strain>
    </source>
</reference>
<evidence type="ECO:0000256" key="2">
    <source>
        <dbReference type="SAM" id="MobiDB-lite"/>
    </source>
</evidence>
<dbReference type="PANTHER" id="PTHR12566">
    <property type="entry name" value="CYTOPLASMIC POLYADENYLATION ELEMENT BINDING PROTEIN CPEB"/>
    <property type="match status" value="1"/>
</dbReference>
<protein>
    <recommendedName>
        <fullName evidence="3">RRM domain-containing protein</fullName>
    </recommendedName>
</protein>
<feature type="compositionally biased region" description="Basic and acidic residues" evidence="2">
    <location>
        <begin position="10"/>
        <end position="35"/>
    </location>
</feature>
<dbReference type="OrthoDB" id="10033548at2759"/>
<dbReference type="InterPro" id="IPR034819">
    <property type="entry name" value="CPEB"/>
</dbReference>
<dbReference type="Gene3D" id="3.30.70.330">
    <property type="match status" value="2"/>
</dbReference>
<dbReference type="GO" id="GO:0005737">
    <property type="term" value="C:cytoplasm"/>
    <property type="evidence" value="ECO:0007669"/>
    <property type="project" value="TreeGrafter"/>
</dbReference>
<organism evidence="4 5">
    <name type="scientific">Oesophagostomum dentatum</name>
    <name type="common">Nodular worm</name>
    <dbReference type="NCBI Taxonomy" id="61180"/>
    <lineage>
        <taxon>Eukaryota</taxon>
        <taxon>Metazoa</taxon>
        <taxon>Ecdysozoa</taxon>
        <taxon>Nematoda</taxon>
        <taxon>Chromadorea</taxon>
        <taxon>Rhabditida</taxon>
        <taxon>Rhabditina</taxon>
        <taxon>Rhabditomorpha</taxon>
        <taxon>Strongyloidea</taxon>
        <taxon>Strongylidae</taxon>
        <taxon>Oesophagostomum</taxon>
    </lineage>
</organism>